<dbReference type="PANTHER" id="PTHR23407:SF1">
    <property type="entry name" value="5-FORMYLTETRAHYDROFOLATE CYCLO-LIGASE"/>
    <property type="match status" value="1"/>
</dbReference>
<keyword evidence="5" id="KW-0479">Metal-binding</keyword>
<evidence type="ECO:0000313" key="7">
    <source>
        <dbReference type="Proteomes" id="UP000183253"/>
    </source>
</evidence>
<dbReference type="Gene3D" id="3.40.50.10420">
    <property type="entry name" value="NagB/RpiA/CoA transferase-like"/>
    <property type="match status" value="1"/>
</dbReference>
<evidence type="ECO:0000256" key="2">
    <source>
        <dbReference type="ARBA" id="ARBA00022741"/>
    </source>
</evidence>
<dbReference type="GO" id="GO:0046872">
    <property type="term" value="F:metal ion binding"/>
    <property type="evidence" value="ECO:0007669"/>
    <property type="project" value="UniProtKB-KW"/>
</dbReference>
<evidence type="ECO:0000256" key="1">
    <source>
        <dbReference type="ARBA" id="ARBA00010638"/>
    </source>
</evidence>
<dbReference type="InterPro" id="IPR002698">
    <property type="entry name" value="FTHF_cligase"/>
</dbReference>
<comment type="similarity">
    <text evidence="1 5">Belongs to the 5-formyltetrahydrofolate cyclo-ligase family.</text>
</comment>
<dbReference type="EC" id="6.3.3.2" evidence="5"/>
<evidence type="ECO:0000256" key="3">
    <source>
        <dbReference type="ARBA" id="ARBA00022840"/>
    </source>
</evidence>
<evidence type="ECO:0000313" key="6">
    <source>
        <dbReference type="EMBL" id="SEA29197.1"/>
    </source>
</evidence>
<dbReference type="Proteomes" id="UP000183253">
    <property type="component" value="Unassembled WGS sequence"/>
</dbReference>
<dbReference type="InterPro" id="IPR024185">
    <property type="entry name" value="FTHF_cligase-like_sf"/>
</dbReference>
<dbReference type="SUPFAM" id="SSF100950">
    <property type="entry name" value="NagB/RpiA/CoA transferase-like"/>
    <property type="match status" value="1"/>
</dbReference>
<reference evidence="6 7" key="1">
    <citation type="submission" date="2016-10" db="EMBL/GenBank/DDBJ databases">
        <authorList>
            <person name="de Groot N.N."/>
        </authorList>
    </citation>
    <scope>NUCLEOTIDE SEQUENCE [LARGE SCALE GENOMIC DNA]</scope>
    <source>
        <strain evidence="6 7">DSM 25383</strain>
    </source>
</reference>
<name>A0A1H3ZZY2_9BACT</name>
<keyword evidence="3 4" id="KW-0067">ATP-binding</keyword>
<organism evidence="6 7">
    <name type="scientific">Alistipes timonensis JC136</name>
    <dbReference type="NCBI Taxonomy" id="1033731"/>
    <lineage>
        <taxon>Bacteria</taxon>
        <taxon>Pseudomonadati</taxon>
        <taxon>Bacteroidota</taxon>
        <taxon>Bacteroidia</taxon>
        <taxon>Bacteroidales</taxon>
        <taxon>Rikenellaceae</taxon>
        <taxon>Alistipes</taxon>
    </lineage>
</organism>
<dbReference type="RefSeq" id="WP_010262833.1">
    <property type="nucleotide sequence ID" value="NZ_CAEG01000012.1"/>
</dbReference>
<dbReference type="STRING" id="1033731.SAMN05444145_102400"/>
<accession>A0A1H3ZZY2</accession>
<keyword evidence="7" id="KW-1185">Reference proteome</keyword>
<dbReference type="GO" id="GO:0005524">
    <property type="term" value="F:ATP binding"/>
    <property type="evidence" value="ECO:0007669"/>
    <property type="project" value="UniProtKB-KW"/>
</dbReference>
<protein>
    <recommendedName>
        <fullName evidence="5">5-formyltetrahydrofolate cyclo-ligase</fullName>
        <ecNumber evidence="5">6.3.3.2</ecNumber>
    </recommendedName>
</protein>
<dbReference type="Pfam" id="PF01812">
    <property type="entry name" value="5-FTHF_cyc-lig"/>
    <property type="match status" value="1"/>
</dbReference>
<keyword evidence="6" id="KW-0436">Ligase</keyword>
<gene>
    <name evidence="6" type="ORF">SAMN05444145_102400</name>
</gene>
<feature type="binding site" evidence="4">
    <location>
        <position position="54"/>
    </location>
    <ligand>
        <name>substrate</name>
    </ligand>
</feature>
<dbReference type="NCBIfam" id="TIGR02727">
    <property type="entry name" value="MTHFS_bact"/>
    <property type="match status" value="1"/>
</dbReference>
<dbReference type="AlphaFoldDB" id="A0A1H3ZZY2"/>
<dbReference type="EMBL" id="FNRI01000002">
    <property type="protein sequence ID" value="SEA29197.1"/>
    <property type="molecule type" value="Genomic_DNA"/>
</dbReference>
<sequence length="178" mass="19383">MTKKELRAAMRRKNLGITPSERAAASGRIFGRIGRLEAFARARTVGVFCSLADEPDTSEALARWSAAGKRLAVPRVEGDVMRFYAYDPRTMRPGAFGIAEPGPEAPECEPQELDLVIVPGTAFTAAGARMGRGRGYYDKYLSQPEVHAVKIGVCFAHQLVGELPSEPHDVAMDYVVTD</sequence>
<feature type="binding site" evidence="4">
    <location>
        <begin position="3"/>
        <end position="7"/>
    </location>
    <ligand>
        <name>ATP</name>
        <dbReference type="ChEBI" id="CHEBI:30616"/>
    </ligand>
</feature>
<dbReference type="GO" id="GO:0009396">
    <property type="term" value="P:folic acid-containing compound biosynthetic process"/>
    <property type="evidence" value="ECO:0007669"/>
    <property type="project" value="TreeGrafter"/>
</dbReference>
<dbReference type="GO" id="GO:0035999">
    <property type="term" value="P:tetrahydrofolate interconversion"/>
    <property type="evidence" value="ECO:0007669"/>
    <property type="project" value="TreeGrafter"/>
</dbReference>
<dbReference type="PIRSF" id="PIRSF006806">
    <property type="entry name" value="FTHF_cligase"/>
    <property type="match status" value="1"/>
</dbReference>
<feature type="binding site" evidence="4">
    <location>
        <begin position="129"/>
        <end position="137"/>
    </location>
    <ligand>
        <name>ATP</name>
        <dbReference type="ChEBI" id="CHEBI:30616"/>
    </ligand>
</feature>
<dbReference type="OrthoDB" id="9801938at2"/>
<evidence type="ECO:0000256" key="5">
    <source>
        <dbReference type="RuleBase" id="RU361279"/>
    </source>
</evidence>
<dbReference type="InterPro" id="IPR037171">
    <property type="entry name" value="NagB/RpiA_transferase-like"/>
</dbReference>
<dbReference type="GO" id="GO:0030272">
    <property type="term" value="F:5-formyltetrahydrofolate cyclo-ligase activity"/>
    <property type="evidence" value="ECO:0007669"/>
    <property type="project" value="UniProtKB-EC"/>
</dbReference>
<comment type="catalytic activity">
    <reaction evidence="5">
        <text>(6S)-5-formyl-5,6,7,8-tetrahydrofolate + ATP = (6R)-5,10-methenyltetrahydrofolate + ADP + phosphate</text>
        <dbReference type="Rhea" id="RHEA:10488"/>
        <dbReference type="ChEBI" id="CHEBI:30616"/>
        <dbReference type="ChEBI" id="CHEBI:43474"/>
        <dbReference type="ChEBI" id="CHEBI:57455"/>
        <dbReference type="ChEBI" id="CHEBI:57457"/>
        <dbReference type="ChEBI" id="CHEBI:456216"/>
        <dbReference type="EC" id="6.3.3.2"/>
    </reaction>
</comment>
<proteinExistence type="inferred from homology"/>
<evidence type="ECO:0000256" key="4">
    <source>
        <dbReference type="PIRSR" id="PIRSR006806-1"/>
    </source>
</evidence>
<keyword evidence="2 4" id="KW-0547">Nucleotide-binding</keyword>
<dbReference type="PANTHER" id="PTHR23407">
    <property type="entry name" value="ATPASE INHIBITOR/5-FORMYLTETRAHYDROFOLATE CYCLO-LIGASE"/>
    <property type="match status" value="1"/>
</dbReference>
<comment type="cofactor">
    <cofactor evidence="5">
        <name>Mg(2+)</name>
        <dbReference type="ChEBI" id="CHEBI:18420"/>
    </cofactor>
</comment>
<keyword evidence="5" id="KW-0460">Magnesium</keyword>